<evidence type="ECO:0000313" key="2">
    <source>
        <dbReference type="EMBL" id="KAG5204124.1"/>
    </source>
</evidence>
<feature type="region of interest" description="Disordered" evidence="1">
    <location>
        <begin position="81"/>
        <end position="101"/>
    </location>
</feature>
<dbReference type="EMBL" id="JAEMGP010000010">
    <property type="protein sequence ID" value="KAG5204124.1"/>
    <property type="molecule type" value="Genomic_DNA"/>
</dbReference>
<feature type="region of interest" description="Disordered" evidence="1">
    <location>
        <begin position="1"/>
        <end position="53"/>
    </location>
</feature>
<organism evidence="2 3">
    <name type="scientific">Ovis aries</name>
    <name type="common">Sheep</name>
    <dbReference type="NCBI Taxonomy" id="9940"/>
    <lineage>
        <taxon>Eukaryota</taxon>
        <taxon>Metazoa</taxon>
        <taxon>Chordata</taxon>
        <taxon>Craniata</taxon>
        <taxon>Vertebrata</taxon>
        <taxon>Euteleostomi</taxon>
        <taxon>Mammalia</taxon>
        <taxon>Eutheria</taxon>
        <taxon>Laurasiatheria</taxon>
        <taxon>Artiodactyla</taxon>
        <taxon>Ruminantia</taxon>
        <taxon>Pecora</taxon>
        <taxon>Bovidae</taxon>
        <taxon>Caprinae</taxon>
        <taxon>Ovis</taxon>
    </lineage>
</organism>
<proteinExistence type="predicted"/>
<accession>A0A836D284</accession>
<dbReference type="AlphaFoldDB" id="A0A836D284"/>
<gene>
    <name evidence="2" type="ORF">JEQ12_002100</name>
</gene>
<dbReference type="Proteomes" id="UP000664991">
    <property type="component" value="Unassembled WGS sequence"/>
</dbReference>
<protein>
    <submittedName>
        <fullName evidence="2">Uncharacterized protein</fullName>
    </submittedName>
</protein>
<name>A0A836D284_SHEEP</name>
<comment type="caution">
    <text evidence="2">The sequence shown here is derived from an EMBL/GenBank/DDBJ whole genome shotgun (WGS) entry which is preliminary data.</text>
</comment>
<evidence type="ECO:0000256" key="1">
    <source>
        <dbReference type="SAM" id="MobiDB-lite"/>
    </source>
</evidence>
<sequence length="101" mass="11207">MTGNTAQQDAVGVFLVRHPAQRVSQRSPAARAQKHQRPAGSAASSRRVLSEQATEASPLMELHMFAHSCSSWWRLESSESRLPNKEESSLSPLWPNVQLVE</sequence>
<evidence type="ECO:0000313" key="3">
    <source>
        <dbReference type="Proteomes" id="UP000664991"/>
    </source>
</evidence>
<reference evidence="2 3" key="1">
    <citation type="submission" date="2020-12" db="EMBL/GenBank/DDBJ databases">
        <title>De novo assembly of Tibetan sheep genome.</title>
        <authorList>
            <person name="Li X."/>
        </authorList>
    </citation>
    <scope>NUCLEOTIDE SEQUENCE [LARGE SCALE GENOMIC DNA]</scope>
    <source>
        <tissue evidence="2">Heart</tissue>
    </source>
</reference>